<evidence type="ECO:0000313" key="4">
    <source>
        <dbReference type="EMBL" id="MFD2627213.1"/>
    </source>
</evidence>
<gene>
    <name evidence="4" type="ORF">ACFSUN_00245</name>
</gene>
<dbReference type="EMBL" id="JBHUMX010000001">
    <property type="protein sequence ID" value="MFD2627213.1"/>
    <property type="molecule type" value="Genomic_DNA"/>
</dbReference>
<dbReference type="RefSeq" id="WP_379559817.1">
    <property type="nucleotide sequence ID" value="NZ_JBHUMX010000001.1"/>
</dbReference>
<feature type="compositionally biased region" description="Basic and acidic residues" evidence="1">
    <location>
        <begin position="100"/>
        <end position="136"/>
    </location>
</feature>
<comment type="caution">
    <text evidence="4">The sequence shown here is derived from an EMBL/GenBank/DDBJ whole genome shotgun (WGS) entry which is preliminary data.</text>
</comment>
<dbReference type="Proteomes" id="UP001597451">
    <property type="component" value="Unassembled WGS sequence"/>
</dbReference>
<proteinExistence type="predicted"/>
<sequence length="219" mass="24278">MRKKTIMITGGLVILALAGFGVFQAFASSASPDYSKADVKEVINAQYPGEVSEPQLNEKEGYYEAFVERDGNKYNVKIDANTGDVVGLEMTEKGTVNNAETEKKTDTNNKSATEEKEANIEEKKVQEEEQKNENEKNQATNSAGEQKKSEGNVTVSLEKAKEIALARFPGKVDEAELDEDDGRYLYEIKIINGNEEAELDVDAFTGEILYQNIEVEDDD</sequence>
<dbReference type="Pfam" id="PF03413">
    <property type="entry name" value="PepSY"/>
    <property type="match status" value="2"/>
</dbReference>
<keyword evidence="5" id="KW-1185">Reference proteome</keyword>
<evidence type="ECO:0000313" key="5">
    <source>
        <dbReference type="Proteomes" id="UP001597451"/>
    </source>
</evidence>
<feature type="domain" description="PepSY" evidence="3">
    <location>
        <begin position="34"/>
        <end position="87"/>
    </location>
</feature>
<dbReference type="InterPro" id="IPR025711">
    <property type="entry name" value="PepSY"/>
</dbReference>
<evidence type="ECO:0000256" key="2">
    <source>
        <dbReference type="SAM" id="SignalP"/>
    </source>
</evidence>
<organism evidence="4 5">
    <name type="scientific">Oceanobacillus kapialis</name>
    <dbReference type="NCBI Taxonomy" id="481353"/>
    <lineage>
        <taxon>Bacteria</taxon>
        <taxon>Bacillati</taxon>
        <taxon>Bacillota</taxon>
        <taxon>Bacilli</taxon>
        <taxon>Bacillales</taxon>
        <taxon>Bacillaceae</taxon>
        <taxon>Oceanobacillus</taxon>
    </lineage>
</organism>
<feature type="chain" id="PRO_5046637233" evidence="2">
    <location>
        <begin position="28"/>
        <end position="219"/>
    </location>
</feature>
<evidence type="ECO:0000259" key="3">
    <source>
        <dbReference type="Pfam" id="PF03413"/>
    </source>
</evidence>
<feature type="signal peptide" evidence="2">
    <location>
        <begin position="1"/>
        <end position="27"/>
    </location>
</feature>
<protein>
    <submittedName>
        <fullName evidence="4">PepSY domain-containing protein</fullName>
    </submittedName>
</protein>
<name>A0ABW5PV18_9BACI</name>
<reference evidence="5" key="1">
    <citation type="journal article" date="2019" name="Int. J. Syst. Evol. Microbiol.">
        <title>The Global Catalogue of Microorganisms (GCM) 10K type strain sequencing project: providing services to taxonomists for standard genome sequencing and annotation.</title>
        <authorList>
            <consortium name="The Broad Institute Genomics Platform"/>
            <consortium name="The Broad Institute Genome Sequencing Center for Infectious Disease"/>
            <person name="Wu L."/>
            <person name="Ma J."/>
        </authorList>
    </citation>
    <scope>NUCLEOTIDE SEQUENCE [LARGE SCALE GENOMIC DNA]</scope>
    <source>
        <strain evidence="5">TISTR 1858</strain>
    </source>
</reference>
<feature type="region of interest" description="Disordered" evidence="1">
    <location>
        <begin position="93"/>
        <end position="154"/>
    </location>
</feature>
<dbReference type="Gene3D" id="3.10.450.40">
    <property type="match status" value="2"/>
</dbReference>
<evidence type="ECO:0000256" key="1">
    <source>
        <dbReference type="SAM" id="MobiDB-lite"/>
    </source>
</evidence>
<keyword evidence="2" id="KW-0732">Signal</keyword>
<feature type="domain" description="PepSY" evidence="3">
    <location>
        <begin position="155"/>
        <end position="211"/>
    </location>
</feature>
<accession>A0ABW5PV18</accession>